<evidence type="ECO:0000313" key="2">
    <source>
        <dbReference type="Proteomes" id="UP000268891"/>
    </source>
</evidence>
<gene>
    <name evidence="1" type="ORF">EHH44_06900</name>
</gene>
<keyword evidence="2" id="KW-1185">Reference proteome</keyword>
<reference evidence="1" key="1">
    <citation type="submission" date="2018-11" db="EMBL/GenBank/DDBJ databases">
        <authorList>
            <person name="Sattar A."/>
            <person name="Zunita Z."/>
            <person name="Jalila A."/>
            <person name="Saleha A.A."/>
        </authorList>
    </citation>
    <scope>NUCLEOTIDE SEQUENCE</scope>
    <source>
        <strain evidence="1">F12-74</strain>
    </source>
</reference>
<proteinExistence type="predicted"/>
<comment type="caution">
    <text evidence="1">The sequence shown here is derived from an EMBL/GenBank/DDBJ whole genome shotgun (WGS) entry which is preliminary data.</text>
</comment>
<name>A0ACD2EQH2_9MYCO</name>
<accession>A0ACD2EQH2</accession>
<evidence type="ECO:0000313" key="1">
    <source>
        <dbReference type="EMBL" id="RRR46887.1"/>
    </source>
</evidence>
<organism evidence="1 2">
    <name type="scientific">Mycolicibacter terrae</name>
    <dbReference type="NCBI Taxonomy" id="1788"/>
    <lineage>
        <taxon>Bacteria</taxon>
        <taxon>Bacillati</taxon>
        <taxon>Actinomycetota</taxon>
        <taxon>Actinomycetes</taxon>
        <taxon>Mycobacteriales</taxon>
        <taxon>Mycobacteriaceae</taxon>
        <taxon>Mycolicibacter</taxon>
    </lineage>
</organism>
<dbReference type="Proteomes" id="UP000268891">
    <property type="component" value="Unassembled WGS sequence"/>
</dbReference>
<dbReference type="EMBL" id="RRZR01000008">
    <property type="protein sequence ID" value="RRR46887.1"/>
    <property type="molecule type" value="Genomic_DNA"/>
</dbReference>
<protein>
    <submittedName>
        <fullName evidence="1">Sulfurtransferase</fullName>
    </submittedName>
</protein>
<sequence>MGPRDKVLISAAELAELLRAGDPVTLLDVRWSLQAPDGRQAYLQGHLPGAVYVSLEDELSDPAVTGRGRHPLPTGRNLEAAARRWGVRRGQPVVVYDDWQRAASGRLWWLLTTAGLRDVRILDGGLAAWTAAGGALETGFETGEVSPEPGDVTLLPEDLYDGIRPTLTADEAGDGARSGALALLDARAPERFRGDDEPLDAAAGHIPGAKNLPFTALLAPDGTFLPDDELARLLAERGIGSDDTVGAYCGSGISATVIVAALAAAGRPAALFPGSWSQWSSDPSRPIARGEA</sequence>